<evidence type="ECO:0000313" key="1">
    <source>
        <dbReference type="EMBL" id="OMG32949.1"/>
    </source>
</evidence>
<sequence length="347" mass="38143">MHPYAPAMNSPGQRAPLRHLDHPVRSLRTRREKRPAAPFIAVIAVTLAVLPLSACSDGGGSIIRPWLLKQDGVEKVKTSCETYEETGCHTIATTTLSDDTEPDKACTILNQAATELPRLDKIKEDTAYIQLTWKHHGTVLVFDKQSIRLYEETNPYLADNQKRSLEAACDTMETTVEHSGGTAERITQSYDTLTIERGDEKSVPSDVITQPLPTKDGQLLDTEDTFRIGHWDIRAHTGKENTTETLPTSLISDILALSIPETKDPGISITANALISDKKTGFEVDVRGLGPYNPDGPDQGTTRSVLSTIERYPTVSSVNLCTAQPKNNAQHCKEYTLKNGEFVTTSS</sequence>
<reference evidence="1 2" key="1">
    <citation type="submission" date="2016-12" db="EMBL/GenBank/DDBJ databases">
        <title>Genomic comparison of strains in the 'Actinomyces naeslundii' group.</title>
        <authorList>
            <person name="Mughal S.R."/>
            <person name="Do T."/>
            <person name="Gilbert S.C."/>
            <person name="Witherden E.A."/>
            <person name="Didelot X."/>
            <person name="Beighton D."/>
        </authorList>
    </citation>
    <scope>NUCLEOTIDE SEQUENCE [LARGE SCALE GENOMIC DNA]</scope>
    <source>
        <strain evidence="1 2">NCTC 10301</strain>
    </source>
</reference>
<name>A0A854D366_ACTNA</name>
<dbReference type="EMBL" id="MSRR01000029">
    <property type="protein sequence ID" value="OMG32949.1"/>
    <property type="molecule type" value="Genomic_DNA"/>
</dbReference>
<dbReference type="AlphaFoldDB" id="A0A854D366"/>
<gene>
    <name evidence="1" type="ORF">BKH33_11805</name>
</gene>
<comment type="caution">
    <text evidence="1">The sequence shown here is derived from an EMBL/GenBank/DDBJ whole genome shotgun (WGS) entry which is preliminary data.</text>
</comment>
<dbReference type="Proteomes" id="UP000187035">
    <property type="component" value="Unassembled WGS sequence"/>
</dbReference>
<evidence type="ECO:0000313" key="2">
    <source>
        <dbReference type="Proteomes" id="UP000187035"/>
    </source>
</evidence>
<organism evidence="1 2">
    <name type="scientific">Actinomyces naeslundii</name>
    <dbReference type="NCBI Taxonomy" id="1655"/>
    <lineage>
        <taxon>Bacteria</taxon>
        <taxon>Bacillati</taxon>
        <taxon>Actinomycetota</taxon>
        <taxon>Actinomycetes</taxon>
        <taxon>Actinomycetales</taxon>
        <taxon>Actinomycetaceae</taxon>
        <taxon>Actinomyces</taxon>
    </lineage>
</organism>
<protein>
    <submittedName>
        <fullName evidence="1">Uncharacterized protein</fullName>
    </submittedName>
</protein>
<proteinExistence type="predicted"/>
<accession>A0A854D366</accession>